<keyword evidence="2 5" id="KW-0378">Hydrolase</keyword>
<protein>
    <submittedName>
        <fullName evidence="5">Alpha/beta hydrolase</fullName>
    </submittedName>
</protein>
<dbReference type="SUPFAM" id="SSF53474">
    <property type="entry name" value="alpha/beta-Hydrolases"/>
    <property type="match status" value="1"/>
</dbReference>
<evidence type="ECO:0000256" key="1">
    <source>
        <dbReference type="ARBA" id="ARBA00010515"/>
    </source>
</evidence>
<keyword evidence="6" id="KW-1185">Reference proteome</keyword>
<dbReference type="Proteomes" id="UP001589647">
    <property type="component" value="Unassembled WGS sequence"/>
</dbReference>
<dbReference type="InterPro" id="IPR013094">
    <property type="entry name" value="AB_hydrolase_3"/>
</dbReference>
<dbReference type="Gene3D" id="3.40.50.1820">
    <property type="entry name" value="alpha/beta hydrolase"/>
    <property type="match status" value="1"/>
</dbReference>
<dbReference type="InterPro" id="IPR050300">
    <property type="entry name" value="GDXG_lipolytic_enzyme"/>
</dbReference>
<feature type="active site" evidence="3">
    <location>
        <position position="160"/>
    </location>
</feature>
<dbReference type="PANTHER" id="PTHR48081:SF8">
    <property type="entry name" value="ALPHA_BETA HYDROLASE FOLD-3 DOMAIN-CONTAINING PROTEIN-RELATED"/>
    <property type="match status" value="1"/>
</dbReference>
<comment type="caution">
    <text evidence="5">The sequence shown here is derived from an EMBL/GenBank/DDBJ whole genome shotgun (WGS) entry which is preliminary data.</text>
</comment>
<gene>
    <name evidence="5" type="ORF">ACFFV7_25495</name>
</gene>
<dbReference type="PROSITE" id="PS01174">
    <property type="entry name" value="LIPASE_GDXG_SER"/>
    <property type="match status" value="1"/>
</dbReference>
<dbReference type="InterPro" id="IPR002168">
    <property type="entry name" value="Lipase_GDXG_HIS_AS"/>
</dbReference>
<dbReference type="RefSeq" id="WP_189652598.1">
    <property type="nucleotide sequence ID" value="NZ_BMRC01000029.1"/>
</dbReference>
<dbReference type="GO" id="GO:0016787">
    <property type="term" value="F:hydrolase activity"/>
    <property type="evidence" value="ECO:0007669"/>
    <property type="project" value="UniProtKB-KW"/>
</dbReference>
<comment type="similarity">
    <text evidence="1">Belongs to the 'GDXG' lipolytic enzyme family.</text>
</comment>
<dbReference type="InterPro" id="IPR033140">
    <property type="entry name" value="Lipase_GDXG_put_SER_AS"/>
</dbReference>
<evidence type="ECO:0000313" key="6">
    <source>
        <dbReference type="Proteomes" id="UP001589647"/>
    </source>
</evidence>
<name>A0ABV5IJ74_9ACTN</name>
<evidence type="ECO:0000259" key="4">
    <source>
        <dbReference type="Pfam" id="PF07859"/>
    </source>
</evidence>
<accession>A0ABV5IJ74</accession>
<organism evidence="5 6">
    <name type="scientific">Nonomuraea spiralis</name>
    <dbReference type="NCBI Taxonomy" id="46182"/>
    <lineage>
        <taxon>Bacteria</taxon>
        <taxon>Bacillati</taxon>
        <taxon>Actinomycetota</taxon>
        <taxon>Actinomycetes</taxon>
        <taxon>Streptosporangiales</taxon>
        <taxon>Streptosporangiaceae</taxon>
        <taxon>Nonomuraea</taxon>
    </lineage>
</organism>
<dbReference type="PROSITE" id="PS01173">
    <property type="entry name" value="LIPASE_GDXG_HIS"/>
    <property type="match status" value="1"/>
</dbReference>
<dbReference type="InterPro" id="IPR029058">
    <property type="entry name" value="AB_hydrolase_fold"/>
</dbReference>
<proteinExistence type="inferred from homology"/>
<dbReference type="PANTHER" id="PTHR48081">
    <property type="entry name" value="AB HYDROLASE SUPERFAMILY PROTEIN C4A8.06C"/>
    <property type="match status" value="1"/>
</dbReference>
<sequence>MAVDEPTRAVIDLMSEFFPKGQGPWDPVEARRVLASVPAPEPLPLDRVEERDAAGVPVRVYWPPETGPADDTPAGTAARPLVVYFHGGGFTLGSLDSHDGVCRQICAGAGAVVVAADYRLAPEHPYPAAVEDALAVTRWAAEHADALGADPGALVVAGDSAGGNLATVTCLRAREEGGPPIVLQVLVYPATDATRHWPSYDQNGEGYFLTTAHMRWFWDCYQPDEGRRGEPYGSPLGADVRGLPPALVITAGHDPLRDEGEAYARHLRHSGVETESIRYEGLFHGFFGTGPILPAAGDAMDRVCAAIRALK</sequence>
<dbReference type="Pfam" id="PF07859">
    <property type="entry name" value="Abhydrolase_3"/>
    <property type="match status" value="1"/>
</dbReference>
<dbReference type="EMBL" id="JBHMEI010000018">
    <property type="protein sequence ID" value="MFB9204572.1"/>
    <property type="molecule type" value="Genomic_DNA"/>
</dbReference>
<evidence type="ECO:0000256" key="2">
    <source>
        <dbReference type="ARBA" id="ARBA00022801"/>
    </source>
</evidence>
<evidence type="ECO:0000256" key="3">
    <source>
        <dbReference type="PROSITE-ProRule" id="PRU10038"/>
    </source>
</evidence>
<feature type="domain" description="Alpha/beta hydrolase fold-3" evidence="4">
    <location>
        <begin position="82"/>
        <end position="287"/>
    </location>
</feature>
<evidence type="ECO:0000313" key="5">
    <source>
        <dbReference type="EMBL" id="MFB9204572.1"/>
    </source>
</evidence>
<reference evidence="5 6" key="1">
    <citation type="submission" date="2024-09" db="EMBL/GenBank/DDBJ databases">
        <authorList>
            <person name="Sun Q."/>
            <person name="Mori K."/>
        </authorList>
    </citation>
    <scope>NUCLEOTIDE SEQUENCE [LARGE SCALE GENOMIC DNA]</scope>
    <source>
        <strain evidence="5 6">CCM 3426</strain>
    </source>
</reference>